<dbReference type="PROSITE" id="PS50297">
    <property type="entry name" value="ANK_REP_REGION"/>
    <property type="match status" value="2"/>
</dbReference>
<keyword evidence="4" id="KW-0175">Coiled coil</keyword>
<evidence type="ECO:0000256" key="2">
    <source>
        <dbReference type="ARBA" id="ARBA00023043"/>
    </source>
</evidence>
<evidence type="ECO:0000313" key="5">
    <source>
        <dbReference type="EMBL" id="TRY63582.1"/>
    </source>
</evidence>
<dbReference type="InterPro" id="IPR036770">
    <property type="entry name" value="Ankyrin_rpt-contain_sf"/>
</dbReference>
<reference evidence="5 6" key="1">
    <citation type="journal article" date="2018" name="Nat. Ecol. Evol.">
        <title>Genomic signatures of mitonuclear coevolution across populations of Tigriopus californicus.</title>
        <authorList>
            <person name="Barreto F.S."/>
            <person name="Watson E.T."/>
            <person name="Lima T.G."/>
            <person name="Willett C.S."/>
            <person name="Edmands S."/>
            <person name="Li W."/>
            <person name="Burton R.S."/>
        </authorList>
    </citation>
    <scope>NUCLEOTIDE SEQUENCE [LARGE SCALE GENOMIC DNA]</scope>
    <source>
        <strain evidence="5 6">San Diego</strain>
    </source>
</reference>
<dbReference type="SMART" id="SM00248">
    <property type="entry name" value="ANK"/>
    <property type="match status" value="2"/>
</dbReference>
<dbReference type="GO" id="GO:0070531">
    <property type="term" value="C:BRCA1-A complex"/>
    <property type="evidence" value="ECO:0007669"/>
    <property type="project" value="TreeGrafter"/>
</dbReference>
<organism evidence="5 6">
    <name type="scientific">Tigriopus californicus</name>
    <name type="common">Marine copepod</name>
    <dbReference type="NCBI Taxonomy" id="6832"/>
    <lineage>
        <taxon>Eukaryota</taxon>
        <taxon>Metazoa</taxon>
        <taxon>Ecdysozoa</taxon>
        <taxon>Arthropoda</taxon>
        <taxon>Crustacea</taxon>
        <taxon>Multicrustacea</taxon>
        <taxon>Hexanauplia</taxon>
        <taxon>Copepoda</taxon>
        <taxon>Harpacticoida</taxon>
        <taxon>Harpacticidae</taxon>
        <taxon>Tigriopus</taxon>
    </lineage>
</organism>
<dbReference type="Gene3D" id="1.25.40.20">
    <property type="entry name" value="Ankyrin repeat-containing domain"/>
    <property type="match status" value="1"/>
</dbReference>
<evidence type="ECO:0000256" key="3">
    <source>
        <dbReference type="PROSITE-ProRule" id="PRU00023"/>
    </source>
</evidence>
<comment type="caution">
    <text evidence="5">The sequence shown here is derived from an EMBL/GenBank/DDBJ whole genome shotgun (WGS) entry which is preliminary data.</text>
</comment>
<dbReference type="GO" id="GO:0085020">
    <property type="term" value="P:protein K6-linked ubiquitination"/>
    <property type="evidence" value="ECO:0007669"/>
    <property type="project" value="TreeGrafter"/>
</dbReference>
<dbReference type="PANTHER" id="PTHR24171:SF11">
    <property type="entry name" value="26S PROTEASOME NON-ATPASE REGULATORY SUBUNIT 10"/>
    <property type="match status" value="1"/>
</dbReference>
<dbReference type="GO" id="GO:0031436">
    <property type="term" value="C:BRCA1-BARD1 complex"/>
    <property type="evidence" value="ECO:0007669"/>
    <property type="project" value="TreeGrafter"/>
</dbReference>
<dbReference type="EMBL" id="VCGU01000458">
    <property type="protein sequence ID" value="TRY63582.1"/>
    <property type="molecule type" value="Genomic_DNA"/>
</dbReference>
<dbReference type="PRINTS" id="PR01415">
    <property type="entry name" value="ANKYRIN"/>
</dbReference>
<sequence>MGWEQALTDAVYNNNIEKVKHYLRKEEIRRGLGRLEWTWGEAPLHRAAAIGRNDILKVLVEAGCNLDAYSVHDKDRMTCLHLAVWCNQGETVRLLLQLGADPTLKGTWMEYQGTPLDFAREYKNTEILAVFRDFDNDGKITQSSTINRVKGPGASGTRMQTSTILSGLENLPSKEKAIYKAAELLKKSQRAEKNIGELKRRLVQAEKELFDIHENPDFMTQEEIDDLAVEIDELKIFATEVRKVL</sequence>
<dbReference type="Proteomes" id="UP000318571">
    <property type="component" value="Chromosome 10"/>
</dbReference>
<name>A0A553NDQ2_TIGCA</name>
<keyword evidence="6" id="KW-1185">Reference proteome</keyword>
<dbReference type="PANTHER" id="PTHR24171">
    <property type="entry name" value="ANKYRIN REPEAT DOMAIN-CONTAINING PROTEIN 39-RELATED"/>
    <property type="match status" value="1"/>
</dbReference>
<evidence type="ECO:0000256" key="4">
    <source>
        <dbReference type="SAM" id="Coils"/>
    </source>
</evidence>
<feature type="repeat" description="ANK" evidence="3">
    <location>
        <begin position="75"/>
        <end position="107"/>
    </location>
</feature>
<feature type="coiled-coil region" evidence="4">
    <location>
        <begin position="174"/>
        <end position="215"/>
    </location>
</feature>
<keyword evidence="2 3" id="KW-0040">ANK repeat</keyword>
<dbReference type="Pfam" id="PF12796">
    <property type="entry name" value="Ank_2"/>
    <property type="match status" value="1"/>
</dbReference>
<evidence type="ECO:0000313" key="6">
    <source>
        <dbReference type="Proteomes" id="UP000318571"/>
    </source>
</evidence>
<keyword evidence="1" id="KW-0677">Repeat</keyword>
<gene>
    <name evidence="5" type="ORF">TCAL_03878</name>
</gene>
<proteinExistence type="predicted"/>
<dbReference type="AlphaFoldDB" id="A0A553NDQ2"/>
<protein>
    <submittedName>
        <fullName evidence="5">Uncharacterized protein</fullName>
    </submittedName>
</protein>
<dbReference type="PROSITE" id="PS50088">
    <property type="entry name" value="ANK_REPEAT"/>
    <property type="match status" value="2"/>
</dbReference>
<dbReference type="OrthoDB" id="10038298at2759"/>
<dbReference type="GO" id="GO:0004842">
    <property type="term" value="F:ubiquitin-protein transferase activity"/>
    <property type="evidence" value="ECO:0007669"/>
    <property type="project" value="TreeGrafter"/>
</dbReference>
<feature type="repeat" description="ANK" evidence="3">
    <location>
        <begin position="39"/>
        <end position="71"/>
    </location>
</feature>
<accession>A0A553NDQ2</accession>
<dbReference type="SUPFAM" id="SSF48403">
    <property type="entry name" value="Ankyrin repeat"/>
    <property type="match status" value="1"/>
</dbReference>
<dbReference type="STRING" id="6832.A0A553NDQ2"/>
<evidence type="ECO:0000256" key="1">
    <source>
        <dbReference type="ARBA" id="ARBA00022737"/>
    </source>
</evidence>
<dbReference type="InterPro" id="IPR002110">
    <property type="entry name" value="Ankyrin_rpt"/>
</dbReference>